<evidence type="ECO:0000256" key="6">
    <source>
        <dbReference type="ARBA" id="ARBA00022833"/>
    </source>
</evidence>
<evidence type="ECO:0000259" key="11">
    <source>
        <dbReference type="Pfam" id="PF04057"/>
    </source>
</evidence>
<evidence type="ECO:0000256" key="3">
    <source>
        <dbReference type="ARBA" id="ARBA00022705"/>
    </source>
</evidence>
<dbReference type="GO" id="GO:0006281">
    <property type="term" value="P:DNA repair"/>
    <property type="evidence" value="ECO:0007669"/>
    <property type="project" value="InterPro"/>
</dbReference>
<evidence type="ECO:0000313" key="14">
    <source>
        <dbReference type="EMBL" id="CAD5113541.1"/>
    </source>
</evidence>
<evidence type="ECO:0000256" key="8">
    <source>
        <dbReference type="ARBA" id="ARBA00023242"/>
    </source>
</evidence>
<dbReference type="GO" id="GO:0003677">
    <property type="term" value="F:DNA binding"/>
    <property type="evidence" value="ECO:0007669"/>
    <property type="project" value="UniProtKB-KW"/>
</dbReference>
<comment type="function">
    <text evidence="9">As part of the heterotrimeric replication protein A complex (RPA/RP-A), binds and stabilizes single-stranded DNA intermediates, that form during DNA replication or upon DNA stress. It prevents their reannealing and in parallel, recruits and activates different proteins and complexes involved in DNA metabolism. Thereby, it plays an essential role both in DNA replication and the cellular response to DNA damage.</text>
</comment>
<evidence type="ECO:0000256" key="7">
    <source>
        <dbReference type="ARBA" id="ARBA00023125"/>
    </source>
</evidence>
<dbReference type="InterPro" id="IPR007199">
    <property type="entry name" value="Rep_factor-A_N"/>
</dbReference>
<dbReference type="OrthoDB" id="1751331at2759"/>
<feature type="domain" description="Replication factor-A protein 1 N-terminal" evidence="11">
    <location>
        <begin position="3"/>
        <end position="106"/>
    </location>
</feature>
<feature type="domain" description="Replication factor A C-terminal" evidence="12">
    <location>
        <begin position="458"/>
        <end position="601"/>
    </location>
</feature>
<keyword evidence="6 9" id="KW-0862">Zinc</keyword>
<dbReference type="GO" id="GO:0006310">
    <property type="term" value="P:DNA recombination"/>
    <property type="evidence" value="ECO:0007669"/>
    <property type="project" value="InterPro"/>
</dbReference>
<comment type="caution">
    <text evidence="14">The sequence shown here is derived from an EMBL/GenBank/DDBJ whole genome shotgun (WGS) entry which is preliminary data.</text>
</comment>
<evidence type="ECO:0000259" key="13">
    <source>
        <dbReference type="Pfam" id="PF16900"/>
    </source>
</evidence>
<keyword evidence="15" id="KW-1185">Reference proteome</keyword>
<keyword evidence="4 9" id="KW-0479">Metal-binding</keyword>
<dbReference type="FunFam" id="2.40.50.140:FF:000064">
    <property type="entry name" value="Replication protein A subunit"/>
    <property type="match status" value="1"/>
</dbReference>
<dbReference type="FunFam" id="2.40.50.140:FF:000041">
    <property type="entry name" value="Replication protein A subunit"/>
    <property type="match status" value="1"/>
</dbReference>
<dbReference type="InterPro" id="IPR012340">
    <property type="entry name" value="NA-bd_OB-fold"/>
</dbReference>
<dbReference type="CDD" id="cd04477">
    <property type="entry name" value="RPA1N"/>
    <property type="match status" value="1"/>
</dbReference>
<feature type="region of interest" description="Disordered" evidence="10">
    <location>
        <begin position="122"/>
        <end position="174"/>
    </location>
</feature>
<evidence type="ECO:0000256" key="2">
    <source>
        <dbReference type="ARBA" id="ARBA00005690"/>
    </source>
</evidence>
<protein>
    <recommendedName>
        <fullName evidence="9">Replication protein A subunit</fullName>
    </recommendedName>
</protein>
<dbReference type="PANTHER" id="PTHR47165:SF4">
    <property type="entry name" value="OS03G0429900 PROTEIN"/>
    <property type="match status" value="1"/>
</dbReference>
<dbReference type="Gene3D" id="2.40.50.140">
    <property type="entry name" value="Nucleic acid-binding proteins"/>
    <property type="match status" value="4"/>
</dbReference>
<evidence type="ECO:0000259" key="12">
    <source>
        <dbReference type="Pfam" id="PF08646"/>
    </source>
</evidence>
<sequence>MNLTKGSLIDIIQGTKKPEKPILQIIGYKLIPAANGSASRYRVVVSDGQISTSSAMLATQICDKVENNEITDNCIVQLNNYVCNTLGSSQGNEKKVLVIFSLDIIQTGETVGCILGDPEPYKLPMKRHSTDPQPGPSGASDDNKPSPKKMRSEPNFMENRNIAKSSASSSSPLIKSSPAKVMNIDALLPFLNRWQIVARVLSKTSIKTWSNSKGEGKFFSCVLGDKSGEIKATGFRSEVDRLFDILEQDKCFYISRCQIKTSDKRYNNLSHDYELVFLSDSIVEPCNNEDIKDLPSVSFNFVKLSKLITKEPDSIIDVIGIVKEASDISSVVSRKTSRQIHKRTVVIVDDTGTCSTVTFWREDAEKDDFKDNPIFAIKYVKVSDFGGRSLSCISSSQIFKNPDIAEAHDLRGWYINCSEQTQLKEYRAEKDFQTNESLNLKPLKFLKSGNVGRDKAEYFNSIVFILQVKIDNSIYKACPKESCIKKLIDQGGDKYKCEKCQQTTNQYKYRLMLQMNIADDTHQIWVTVFHDTAEVILGKTVSELAYLYETVDKVAYADVFSDLSFQHKNLRLRSKMEHYHDEVRLKTVCIGAKPVDYKEQNWCLINNIEQLLE</sequence>
<dbReference type="GO" id="GO:0005634">
    <property type="term" value="C:nucleus"/>
    <property type="evidence" value="ECO:0007669"/>
    <property type="project" value="UniProtKB-SubCell"/>
</dbReference>
<dbReference type="Pfam" id="PF08646">
    <property type="entry name" value="Rep_fac-A_C"/>
    <property type="match status" value="1"/>
</dbReference>
<dbReference type="InterPro" id="IPR004591">
    <property type="entry name" value="Rfa1"/>
</dbReference>
<evidence type="ECO:0000256" key="10">
    <source>
        <dbReference type="SAM" id="MobiDB-lite"/>
    </source>
</evidence>
<keyword evidence="5 9" id="KW-0863">Zinc-finger</keyword>
<dbReference type="InterPro" id="IPR013955">
    <property type="entry name" value="Rep_factor-A_C"/>
</dbReference>
<organism evidence="14 15">
    <name type="scientific">Dimorphilus gyrociliatus</name>
    <dbReference type="NCBI Taxonomy" id="2664684"/>
    <lineage>
        <taxon>Eukaryota</taxon>
        <taxon>Metazoa</taxon>
        <taxon>Spiralia</taxon>
        <taxon>Lophotrochozoa</taxon>
        <taxon>Annelida</taxon>
        <taxon>Polychaeta</taxon>
        <taxon>Polychaeta incertae sedis</taxon>
        <taxon>Dinophilidae</taxon>
        <taxon>Dimorphilus</taxon>
    </lineage>
</organism>
<dbReference type="CDD" id="cd04475">
    <property type="entry name" value="RPA1_DBD_B"/>
    <property type="match status" value="1"/>
</dbReference>
<dbReference type="CDD" id="cd04476">
    <property type="entry name" value="RPA1_DBD_C"/>
    <property type="match status" value="1"/>
</dbReference>
<keyword evidence="3 9" id="KW-0235">DNA replication</keyword>
<dbReference type="NCBIfam" id="TIGR00617">
    <property type="entry name" value="rpa1"/>
    <property type="match status" value="1"/>
</dbReference>
<name>A0A7I8VDU1_9ANNE</name>
<dbReference type="AlphaFoldDB" id="A0A7I8VDU1"/>
<feature type="domain" description="Replication protein A OB" evidence="13">
    <location>
        <begin position="305"/>
        <end position="401"/>
    </location>
</feature>
<evidence type="ECO:0000256" key="9">
    <source>
        <dbReference type="RuleBase" id="RU364130"/>
    </source>
</evidence>
<dbReference type="GO" id="GO:0006260">
    <property type="term" value="P:DNA replication"/>
    <property type="evidence" value="ECO:0007669"/>
    <property type="project" value="UniProtKB-KW"/>
</dbReference>
<evidence type="ECO:0000256" key="1">
    <source>
        <dbReference type="ARBA" id="ARBA00004123"/>
    </source>
</evidence>
<evidence type="ECO:0000256" key="5">
    <source>
        <dbReference type="ARBA" id="ARBA00022771"/>
    </source>
</evidence>
<dbReference type="InterPro" id="IPR031657">
    <property type="entry name" value="REPA_OB_2"/>
</dbReference>
<dbReference type="Pfam" id="PF04057">
    <property type="entry name" value="Rep-A_N"/>
    <property type="match status" value="1"/>
</dbReference>
<comment type="similarity">
    <text evidence="2 9">Belongs to the replication factor A protein 1 family.</text>
</comment>
<accession>A0A7I8VDU1</accession>
<dbReference type="Pfam" id="PF16900">
    <property type="entry name" value="REPA_OB_2"/>
    <property type="match status" value="1"/>
</dbReference>
<reference evidence="14 15" key="1">
    <citation type="submission" date="2020-08" db="EMBL/GenBank/DDBJ databases">
        <authorList>
            <person name="Hejnol A."/>
        </authorList>
    </citation>
    <scope>NUCLEOTIDE SEQUENCE [LARGE SCALE GENOMIC DNA]</scope>
</reference>
<dbReference type="InterPro" id="IPR047192">
    <property type="entry name" value="Euk_RPA1_DBD_C"/>
</dbReference>
<evidence type="ECO:0000256" key="4">
    <source>
        <dbReference type="ARBA" id="ARBA00022723"/>
    </source>
</evidence>
<dbReference type="PANTHER" id="PTHR47165">
    <property type="entry name" value="OS03G0429900 PROTEIN"/>
    <property type="match status" value="1"/>
</dbReference>
<dbReference type="FunFam" id="2.40.50.140:FF:000090">
    <property type="entry name" value="Replication protein A subunit"/>
    <property type="match status" value="1"/>
</dbReference>
<keyword evidence="7 9" id="KW-0238">DNA-binding</keyword>
<keyword evidence="8 9" id="KW-0539">Nucleus</keyword>
<comment type="subcellular location">
    <subcellularLocation>
        <location evidence="1 9">Nucleus</location>
    </subcellularLocation>
</comment>
<dbReference type="SUPFAM" id="SSF50249">
    <property type="entry name" value="Nucleic acid-binding proteins"/>
    <property type="match status" value="4"/>
</dbReference>
<dbReference type="CDD" id="cd04474">
    <property type="entry name" value="RPA1_DBD_A"/>
    <property type="match status" value="1"/>
</dbReference>
<comment type="subunit">
    <text evidence="9">Component of the heterotrimeric canonical replication protein A complex (RPA).</text>
</comment>
<dbReference type="FunFam" id="2.40.50.140:FF:000117">
    <property type="entry name" value="Replication protein A subunit"/>
    <property type="match status" value="1"/>
</dbReference>
<dbReference type="Proteomes" id="UP000549394">
    <property type="component" value="Unassembled WGS sequence"/>
</dbReference>
<gene>
    <name evidence="14" type="ORF">DGYR_LOCUS2509</name>
</gene>
<proteinExistence type="inferred from homology"/>
<feature type="compositionally biased region" description="Low complexity" evidence="10">
    <location>
        <begin position="162"/>
        <end position="174"/>
    </location>
</feature>
<evidence type="ECO:0000313" key="15">
    <source>
        <dbReference type="Proteomes" id="UP000549394"/>
    </source>
</evidence>
<dbReference type="EMBL" id="CAJFCJ010000004">
    <property type="protein sequence ID" value="CAD5113541.1"/>
    <property type="molecule type" value="Genomic_DNA"/>
</dbReference>
<dbReference type="GO" id="GO:0008270">
    <property type="term" value="F:zinc ion binding"/>
    <property type="evidence" value="ECO:0007669"/>
    <property type="project" value="UniProtKB-KW"/>
</dbReference>